<keyword evidence="3" id="KW-1185">Reference proteome</keyword>
<organism evidence="2 3">
    <name type="scientific">Fictibacillus phosphorivorans</name>
    <dbReference type="NCBI Taxonomy" id="1221500"/>
    <lineage>
        <taxon>Bacteria</taxon>
        <taxon>Bacillati</taxon>
        <taxon>Bacillota</taxon>
        <taxon>Bacilli</taxon>
        <taxon>Bacillales</taxon>
        <taxon>Fictibacillaceae</taxon>
        <taxon>Fictibacillus</taxon>
    </lineage>
</organism>
<dbReference type="KEGG" id="fpn:ABE65_002890"/>
<dbReference type="RefSeq" id="WP_066391206.1">
    <property type="nucleotide sequence ID" value="NZ_CP015378.1"/>
</dbReference>
<dbReference type="EMBL" id="CP015378">
    <property type="protein sequence ID" value="ANC75834.1"/>
    <property type="molecule type" value="Genomic_DNA"/>
</dbReference>
<evidence type="ECO:0000256" key="1">
    <source>
        <dbReference type="SAM" id="Phobius"/>
    </source>
</evidence>
<gene>
    <name evidence="2" type="ORF">ABE65_002890</name>
</gene>
<accession>A0A160IIU2</accession>
<feature type="transmembrane region" description="Helical" evidence="1">
    <location>
        <begin position="12"/>
        <end position="31"/>
    </location>
</feature>
<keyword evidence="1" id="KW-1133">Transmembrane helix</keyword>
<dbReference type="STRING" id="1221500.ABE65_002890"/>
<dbReference type="Proteomes" id="UP000076623">
    <property type="component" value="Chromosome"/>
</dbReference>
<evidence type="ECO:0000313" key="3">
    <source>
        <dbReference type="Proteomes" id="UP000076623"/>
    </source>
</evidence>
<proteinExistence type="predicted"/>
<reference evidence="2 3" key="1">
    <citation type="submission" date="2016-04" db="EMBL/GenBank/DDBJ databases">
        <title>Complete genome sequence of Fictibacillus phosphorivorans G25-29, a strain toxic to nematodes.</title>
        <authorList>
            <person name="Zheng Z."/>
        </authorList>
    </citation>
    <scope>NUCLEOTIDE SEQUENCE [LARGE SCALE GENOMIC DNA]</scope>
    <source>
        <strain evidence="2 3">G25-29</strain>
    </source>
</reference>
<keyword evidence="1" id="KW-0472">Membrane</keyword>
<name>A0A160IIU2_9BACL</name>
<keyword evidence="1" id="KW-0812">Transmembrane</keyword>
<sequence>MSKSEKKWRRFYMMMYIFIYGIYVPYNLFMWLGGNEGFPYAMLGIALGLPMMKKNHINSIREKEQNV</sequence>
<protein>
    <submittedName>
        <fullName evidence="2">Uncharacterized protein</fullName>
    </submittedName>
</protein>
<evidence type="ECO:0000313" key="2">
    <source>
        <dbReference type="EMBL" id="ANC75834.1"/>
    </source>
</evidence>
<dbReference type="AlphaFoldDB" id="A0A160IIU2"/>